<dbReference type="PANTHER" id="PTHR24421:SF10">
    <property type="entry name" value="NITRATE_NITRITE SENSOR PROTEIN NARQ"/>
    <property type="match status" value="1"/>
</dbReference>
<keyword evidence="3" id="KW-0808">Transferase</keyword>
<dbReference type="EMBL" id="BMDT01000002">
    <property type="protein sequence ID" value="GGI64944.1"/>
    <property type="molecule type" value="Genomic_DNA"/>
</dbReference>
<evidence type="ECO:0000259" key="6">
    <source>
        <dbReference type="Pfam" id="PF02518"/>
    </source>
</evidence>
<dbReference type="Gene3D" id="3.30.565.10">
    <property type="entry name" value="Histidine kinase-like ATPase, C-terminal domain"/>
    <property type="match status" value="1"/>
</dbReference>
<dbReference type="InterPro" id="IPR050482">
    <property type="entry name" value="Sensor_HK_TwoCompSys"/>
</dbReference>
<reference evidence="7" key="1">
    <citation type="journal article" date="2014" name="Int. J. Syst. Evol. Microbiol.">
        <title>Complete genome sequence of Corynebacterium casei LMG S-19264T (=DSM 44701T), isolated from a smear-ripened cheese.</title>
        <authorList>
            <consortium name="US DOE Joint Genome Institute (JGI-PGF)"/>
            <person name="Walter F."/>
            <person name="Albersmeier A."/>
            <person name="Kalinowski J."/>
            <person name="Ruckert C."/>
        </authorList>
    </citation>
    <scope>NUCLEOTIDE SEQUENCE</scope>
    <source>
        <strain evidence="7">CCM 8433</strain>
    </source>
</reference>
<gene>
    <name evidence="7" type="ORF">GCM10011482_05980</name>
</gene>
<proteinExistence type="predicted"/>
<comment type="catalytic activity">
    <reaction evidence="1">
        <text>ATP + protein L-histidine = ADP + protein N-phospho-L-histidine.</text>
        <dbReference type="EC" id="2.7.13.3"/>
    </reaction>
</comment>
<dbReference type="GO" id="GO:0004673">
    <property type="term" value="F:protein histidine kinase activity"/>
    <property type="evidence" value="ECO:0007669"/>
    <property type="project" value="UniProtKB-EC"/>
</dbReference>
<dbReference type="AlphaFoldDB" id="A0A917JE17"/>
<evidence type="ECO:0000256" key="2">
    <source>
        <dbReference type="ARBA" id="ARBA00012438"/>
    </source>
</evidence>
<name>A0A917JE17_9ENTE</name>
<evidence type="ECO:0000313" key="7">
    <source>
        <dbReference type="EMBL" id="GGI64944.1"/>
    </source>
</evidence>
<reference evidence="7" key="2">
    <citation type="submission" date="2020-09" db="EMBL/GenBank/DDBJ databases">
        <authorList>
            <person name="Sun Q."/>
            <person name="Sedlacek I."/>
        </authorList>
    </citation>
    <scope>NUCLEOTIDE SEQUENCE</scope>
    <source>
        <strain evidence="7">CCM 8433</strain>
    </source>
</reference>
<dbReference type="CDD" id="cd16917">
    <property type="entry name" value="HATPase_UhpB-NarQ-NarX-like"/>
    <property type="match status" value="1"/>
</dbReference>
<keyword evidence="8" id="KW-1185">Reference proteome</keyword>
<evidence type="ECO:0000256" key="3">
    <source>
        <dbReference type="ARBA" id="ARBA00022679"/>
    </source>
</evidence>
<feature type="domain" description="Histidine kinase/HSP90-like ATPase" evidence="6">
    <location>
        <begin position="89"/>
        <end position="186"/>
    </location>
</feature>
<keyword evidence="5" id="KW-0902">Two-component regulatory system</keyword>
<dbReference type="GO" id="GO:0000160">
    <property type="term" value="P:phosphorelay signal transduction system"/>
    <property type="evidence" value="ECO:0007669"/>
    <property type="project" value="UniProtKB-KW"/>
</dbReference>
<dbReference type="Proteomes" id="UP000622610">
    <property type="component" value="Unassembled WGS sequence"/>
</dbReference>
<accession>A0A917JE17</accession>
<dbReference type="SUPFAM" id="SSF55874">
    <property type="entry name" value="ATPase domain of HSP90 chaperone/DNA topoisomerase II/histidine kinase"/>
    <property type="match status" value="1"/>
</dbReference>
<keyword evidence="4" id="KW-0418">Kinase</keyword>
<dbReference type="EC" id="2.7.13.3" evidence="2"/>
<organism evidence="7 8">
    <name type="scientific">Enterococcus alcedinis</name>
    <dbReference type="NCBI Taxonomy" id="1274384"/>
    <lineage>
        <taxon>Bacteria</taxon>
        <taxon>Bacillati</taxon>
        <taxon>Bacillota</taxon>
        <taxon>Bacilli</taxon>
        <taxon>Lactobacillales</taxon>
        <taxon>Enterococcaceae</taxon>
        <taxon>Enterococcus</taxon>
    </lineage>
</organism>
<dbReference type="RefSeq" id="WP_188366791.1">
    <property type="nucleotide sequence ID" value="NZ_BMDT01000002.1"/>
</dbReference>
<evidence type="ECO:0000256" key="1">
    <source>
        <dbReference type="ARBA" id="ARBA00000085"/>
    </source>
</evidence>
<dbReference type="Pfam" id="PF02518">
    <property type="entry name" value="HATPase_c"/>
    <property type="match status" value="1"/>
</dbReference>
<protein>
    <recommendedName>
        <fullName evidence="2">histidine kinase</fullName>
        <ecNumber evidence="2">2.7.13.3</ecNumber>
    </recommendedName>
</protein>
<comment type="caution">
    <text evidence="7">The sequence shown here is derived from an EMBL/GenBank/DDBJ whole genome shotgun (WGS) entry which is preliminary data.</text>
</comment>
<dbReference type="PANTHER" id="PTHR24421">
    <property type="entry name" value="NITRATE/NITRITE SENSOR PROTEIN NARX-RELATED"/>
    <property type="match status" value="1"/>
</dbReference>
<evidence type="ECO:0000256" key="5">
    <source>
        <dbReference type="ARBA" id="ARBA00023012"/>
    </source>
</evidence>
<evidence type="ECO:0000256" key="4">
    <source>
        <dbReference type="ARBA" id="ARBA00022777"/>
    </source>
</evidence>
<dbReference type="InterPro" id="IPR003594">
    <property type="entry name" value="HATPase_dom"/>
</dbReference>
<evidence type="ECO:0000313" key="8">
    <source>
        <dbReference type="Proteomes" id="UP000622610"/>
    </source>
</evidence>
<sequence>MQTIIALNTLMHQLEGDAEIMELITLEFTKLIASIRNEIFNTAPSTLYHIPFEDNVAILIQDFNQRYPDRHFQLRHRVSQQPPEFVIAPIYRIIKELNENSAKHAHGTLVETTLEITAGNLTLTVEDDGIGIASLEYLEKELIHKKGHIGLLSIKNDVNWLNGTFEMIPSEKHSTGTKIKTTIPLEVMEVTNENTIS</sequence>
<dbReference type="InterPro" id="IPR036890">
    <property type="entry name" value="HATPase_C_sf"/>
</dbReference>